<feature type="signal peptide" evidence="5">
    <location>
        <begin position="1"/>
        <end position="23"/>
    </location>
</feature>
<keyword evidence="2" id="KW-0472">Membrane</keyword>
<feature type="chain" id="PRO_5022009716" evidence="5">
    <location>
        <begin position="24"/>
        <end position="928"/>
    </location>
</feature>
<dbReference type="InterPro" id="IPR036942">
    <property type="entry name" value="Beta-barrel_TonB_sf"/>
</dbReference>
<keyword evidence="5" id="KW-0732">Signal</keyword>
<keyword evidence="6" id="KW-0675">Receptor</keyword>
<protein>
    <submittedName>
        <fullName evidence="6">Outer membrane receptor protein involved in Fe transport</fullName>
    </submittedName>
</protein>
<dbReference type="SUPFAM" id="SSF56935">
    <property type="entry name" value="Porins"/>
    <property type="match status" value="1"/>
</dbReference>
<keyword evidence="7" id="KW-1185">Reference proteome</keyword>
<feature type="region of interest" description="Disordered" evidence="4">
    <location>
        <begin position="626"/>
        <end position="663"/>
    </location>
</feature>
<proteinExistence type="predicted"/>
<dbReference type="PANTHER" id="PTHR47234:SF3">
    <property type="entry name" value="SECRETIN_TONB SHORT N-TERMINAL DOMAIN-CONTAINING PROTEIN"/>
    <property type="match status" value="1"/>
</dbReference>
<feature type="region of interest" description="Disordered" evidence="4">
    <location>
        <begin position="737"/>
        <end position="767"/>
    </location>
</feature>
<evidence type="ECO:0000313" key="7">
    <source>
        <dbReference type="Proteomes" id="UP000320547"/>
    </source>
</evidence>
<organism evidence="6 7">
    <name type="scientific">Altererythrobacter ishigakiensis</name>
    <dbReference type="NCBI Taxonomy" id="476157"/>
    <lineage>
        <taxon>Bacteria</taxon>
        <taxon>Pseudomonadati</taxon>
        <taxon>Pseudomonadota</taxon>
        <taxon>Alphaproteobacteria</taxon>
        <taxon>Sphingomonadales</taxon>
        <taxon>Erythrobacteraceae</taxon>
        <taxon>Altererythrobacter</taxon>
    </lineage>
</organism>
<dbReference type="Proteomes" id="UP000320547">
    <property type="component" value="Unassembled WGS sequence"/>
</dbReference>
<evidence type="ECO:0000256" key="4">
    <source>
        <dbReference type="SAM" id="MobiDB-lite"/>
    </source>
</evidence>
<dbReference type="GO" id="GO:0009279">
    <property type="term" value="C:cell outer membrane"/>
    <property type="evidence" value="ECO:0007669"/>
    <property type="project" value="UniProtKB-SubCell"/>
</dbReference>
<dbReference type="AlphaFoldDB" id="A0A562UVG9"/>
<gene>
    <name evidence="6" type="ORF">JN10_1241</name>
</gene>
<name>A0A562UVG9_9SPHN</name>
<evidence type="ECO:0000256" key="1">
    <source>
        <dbReference type="ARBA" id="ARBA00004442"/>
    </source>
</evidence>
<dbReference type="EMBL" id="VLLK01000001">
    <property type="protein sequence ID" value="TWJ09603.1"/>
    <property type="molecule type" value="Genomic_DNA"/>
</dbReference>
<reference evidence="6 7" key="1">
    <citation type="submission" date="2019-07" db="EMBL/GenBank/DDBJ databases">
        <title>Genomic Encyclopedia of Archaeal and Bacterial Type Strains, Phase II (KMG-II): from individual species to whole genera.</title>
        <authorList>
            <person name="Goeker M."/>
        </authorList>
    </citation>
    <scope>NUCLEOTIDE SEQUENCE [LARGE SCALE GENOMIC DNA]</scope>
    <source>
        <strain evidence="6 7">ATCC BAA-2084</strain>
    </source>
</reference>
<dbReference type="Gene3D" id="2.40.170.20">
    <property type="entry name" value="TonB-dependent receptor, beta-barrel domain"/>
    <property type="match status" value="2"/>
</dbReference>
<comment type="caution">
    <text evidence="6">The sequence shown here is derived from an EMBL/GenBank/DDBJ whole genome shotgun (WGS) entry which is preliminary data.</text>
</comment>
<evidence type="ECO:0000256" key="5">
    <source>
        <dbReference type="SAM" id="SignalP"/>
    </source>
</evidence>
<evidence type="ECO:0000256" key="3">
    <source>
        <dbReference type="ARBA" id="ARBA00023237"/>
    </source>
</evidence>
<dbReference type="STRING" id="476157.GCA_001663155_02112"/>
<dbReference type="PANTHER" id="PTHR47234">
    <property type="match status" value="1"/>
</dbReference>
<evidence type="ECO:0000313" key="6">
    <source>
        <dbReference type="EMBL" id="TWJ09603.1"/>
    </source>
</evidence>
<evidence type="ECO:0000256" key="2">
    <source>
        <dbReference type="ARBA" id="ARBA00023136"/>
    </source>
</evidence>
<keyword evidence="3" id="KW-0998">Cell outer membrane</keyword>
<accession>A0A562UVG9</accession>
<comment type="subcellular location">
    <subcellularLocation>
        <location evidence="1">Cell outer membrane</location>
    </subcellularLocation>
</comment>
<sequence>MPPKFLFLATSSLSMGFASVVHAQEASDAAQIPAEIQAATVPSDAIVVQGERLRGQLDVEQPPLLELNEEDIASLGANSIEELIEAIGPQTGSSQGRGGGRPVFLVNGIRIGSFRELRSYPPESVAKVEVMPEEVAQRFGFPPDRRVVNIILKDNFSSREVELEFEAPDRGGYWRNEQEFTLLTINDGARINFSLEANDRTQLTEAERGIIQTQGSVSGVEGDPDPAKFRSLLSDSREIEGSVNWAKAFLNSGASVGLNLTYNRFDATSFSGLDSVTLTTPDGSSVVRTFGEDNPLETRSGRDTISAAASYSRRIGSYQMTATADASLIESENEIDRRADTQSLIEAAADGSLDIFGVIPRQADAGFDISRSQTITSANKVTLNGSPLLLPGGEVSTTFDLGLNWQNIRSEDTRTTTDTDLSRRQLEGGFNIVVPLTSKREGFLDALGSFTLNGSVGFEDLSDFGALMDWTAGLNWAPTSRLNLQATYIWREAAPGLNSLGAANFTTFNVPVFDLVNGETVLASVTTGGNPDLLAETQRDWRFSANWQIPFWDNTTFFGEYIRNRSSDVTRGFPALTAEIEAAFPDRIVRDAGGTLLSIDRRPVTFDSTRSERLVFGLFTRGSWGAAAPSGRGEGRGSRPEAGGGRPGGPPPGAARGGPPTPEQRERFMAFRKRLCAEDGMAFLEQIAEAIERGDDLSEQFPDLDLSRAQRMLARFAADDGTIDRDQLSQWRERLCSMDPEQMRGGPSDGDRSSQRPIPNPISGGFGRDGRGRYFASLTHTYELENEVLIAEGGPLLDLLDGDTEGDFGQPRHTTRLETGFFRDGMGIRTSARYTGSARVNGNVVTGTSPLFFDDIATFDLRVFANLGTLTKAESGWRKGLVVTVVANNVFDAQRRVVDQNGDTPLRYQPLLIDPNGRYLGIDLRKTF</sequence>